<evidence type="ECO:0000313" key="10">
    <source>
        <dbReference type="Proteomes" id="UP000028702"/>
    </source>
</evidence>
<protein>
    <submittedName>
        <fullName evidence="9">NUDIX hydrolase</fullName>
    </submittedName>
</protein>
<dbReference type="STRING" id="1333998.M2A_2430"/>
<dbReference type="Gene3D" id="3.90.79.10">
    <property type="entry name" value="Nucleoside Triphosphate Pyrophosphohydrolase"/>
    <property type="match status" value="1"/>
</dbReference>
<dbReference type="InterPro" id="IPR015797">
    <property type="entry name" value="NUDIX_hydrolase-like_dom_sf"/>
</dbReference>
<evidence type="ECO:0000256" key="2">
    <source>
        <dbReference type="ARBA" id="ARBA00001946"/>
    </source>
</evidence>
<dbReference type="PRINTS" id="PR00502">
    <property type="entry name" value="NUDIXFAMILY"/>
</dbReference>
<comment type="caution">
    <text evidence="9">The sequence shown here is derived from an EMBL/GenBank/DDBJ whole genome shotgun (WGS) entry which is preliminary data.</text>
</comment>
<dbReference type="eggNOG" id="COG1051">
    <property type="taxonomic scope" value="Bacteria"/>
</dbReference>
<dbReference type="PANTHER" id="PTHR12992:SF11">
    <property type="entry name" value="MITOCHONDRIAL COENZYME A DIPHOSPHATASE NUDT8"/>
    <property type="match status" value="1"/>
</dbReference>
<sequence>MNAYREKILGAIDRDMPPADIVLNGVKTRGDHDLNPDEWVEPSERKSLRLAAVLVPLIERGEGVFVLLTRRADHLNSHSGQVAFPGGKVEEGETAAQAALREAEEEVGLDPSLVEIAGFLDPYETGTGFRILPVVGFVKPDFTLKIDPNEVAEAFEVPLSFLMNPDHHERHSIMWRGKRRAYYAMPYEGHYIWGATAGMLKNMYDRVYAP</sequence>
<gene>
    <name evidence="9" type="ORF">M2A_2430</name>
</gene>
<evidence type="ECO:0000256" key="4">
    <source>
        <dbReference type="ARBA" id="ARBA00022801"/>
    </source>
</evidence>
<dbReference type="Pfam" id="PF00293">
    <property type="entry name" value="NUDIX"/>
    <property type="match status" value="1"/>
</dbReference>
<keyword evidence="10" id="KW-1185">Reference proteome</keyword>
<dbReference type="GO" id="GO:0046872">
    <property type="term" value="F:metal ion binding"/>
    <property type="evidence" value="ECO:0007669"/>
    <property type="project" value="UniProtKB-KW"/>
</dbReference>
<reference evidence="9 10" key="1">
    <citation type="submission" date="2014-07" db="EMBL/GenBank/DDBJ databases">
        <title>Tepidicaulis marinum gen. nov., sp. nov., a novel marine bacterium denitrifying nitrate to nitrous oxide strictly under microaerobic conditions.</title>
        <authorList>
            <person name="Takeuchi M."/>
            <person name="Yamagishi T."/>
            <person name="Kamagata Y."/>
            <person name="Oshima K."/>
            <person name="Hattori M."/>
            <person name="Katayama T."/>
            <person name="Hanada S."/>
            <person name="Tamaki H."/>
            <person name="Marumo K."/>
            <person name="Maeda H."/>
            <person name="Nedachi M."/>
            <person name="Iwasaki W."/>
            <person name="Suwa Y."/>
            <person name="Sakata S."/>
        </authorList>
    </citation>
    <scope>NUCLEOTIDE SEQUENCE [LARGE SCALE GENOMIC DNA]</scope>
    <source>
        <strain evidence="9 10">MA2</strain>
    </source>
</reference>
<dbReference type="PANTHER" id="PTHR12992">
    <property type="entry name" value="NUDIX HYDROLASE"/>
    <property type="match status" value="1"/>
</dbReference>
<evidence type="ECO:0000256" key="6">
    <source>
        <dbReference type="ARBA" id="ARBA00023211"/>
    </source>
</evidence>
<proteinExistence type="inferred from homology"/>
<dbReference type="PROSITE" id="PS51462">
    <property type="entry name" value="NUDIX"/>
    <property type="match status" value="1"/>
</dbReference>
<dbReference type="Proteomes" id="UP000028702">
    <property type="component" value="Unassembled WGS sequence"/>
</dbReference>
<keyword evidence="4 7" id="KW-0378">Hydrolase</keyword>
<evidence type="ECO:0000256" key="1">
    <source>
        <dbReference type="ARBA" id="ARBA00001936"/>
    </source>
</evidence>
<evidence type="ECO:0000313" key="9">
    <source>
        <dbReference type="EMBL" id="GAK45931.1"/>
    </source>
</evidence>
<dbReference type="NCBIfam" id="NF007980">
    <property type="entry name" value="PRK10707.1"/>
    <property type="match status" value="1"/>
</dbReference>
<organism evidence="9 10">
    <name type="scientific">Tepidicaulis marinus</name>
    <dbReference type="NCBI Taxonomy" id="1333998"/>
    <lineage>
        <taxon>Bacteria</taxon>
        <taxon>Pseudomonadati</taxon>
        <taxon>Pseudomonadota</taxon>
        <taxon>Alphaproteobacteria</taxon>
        <taxon>Hyphomicrobiales</taxon>
        <taxon>Parvibaculaceae</taxon>
        <taxon>Tepidicaulis</taxon>
    </lineage>
</organism>
<dbReference type="CDD" id="cd03426">
    <property type="entry name" value="NUDIX_CoAse_Nudt7"/>
    <property type="match status" value="1"/>
</dbReference>
<dbReference type="GO" id="GO:0010945">
    <property type="term" value="F:coenzyme A diphosphatase activity"/>
    <property type="evidence" value="ECO:0007669"/>
    <property type="project" value="InterPro"/>
</dbReference>
<comment type="cofactor">
    <cofactor evidence="1">
        <name>Mn(2+)</name>
        <dbReference type="ChEBI" id="CHEBI:29035"/>
    </cofactor>
</comment>
<dbReference type="InterPro" id="IPR045121">
    <property type="entry name" value="CoAse"/>
</dbReference>
<accession>A0A081BD13</accession>
<comment type="similarity">
    <text evidence="7">Belongs to the Nudix hydrolase family.</text>
</comment>
<feature type="domain" description="Nudix hydrolase" evidence="8">
    <location>
        <begin position="48"/>
        <end position="179"/>
    </location>
</feature>
<dbReference type="PROSITE" id="PS00893">
    <property type="entry name" value="NUDIX_BOX"/>
    <property type="match status" value="1"/>
</dbReference>
<evidence type="ECO:0000259" key="8">
    <source>
        <dbReference type="PROSITE" id="PS51462"/>
    </source>
</evidence>
<dbReference type="EMBL" id="BBIO01000013">
    <property type="protein sequence ID" value="GAK45931.1"/>
    <property type="molecule type" value="Genomic_DNA"/>
</dbReference>
<keyword evidence="5" id="KW-0460">Magnesium</keyword>
<dbReference type="SUPFAM" id="SSF55811">
    <property type="entry name" value="Nudix"/>
    <property type="match status" value="1"/>
</dbReference>
<dbReference type="InterPro" id="IPR020476">
    <property type="entry name" value="Nudix_hydrolase"/>
</dbReference>
<evidence type="ECO:0000256" key="7">
    <source>
        <dbReference type="RuleBase" id="RU003476"/>
    </source>
</evidence>
<dbReference type="InterPro" id="IPR020084">
    <property type="entry name" value="NUDIX_hydrolase_CS"/>
</dbReference>
<dbReference type="RefSeq" id="WP_045447849.1">
    <property type="nucleotide sequence ID" value="NZ_BBIO01000013.1"/>
</dbReference>
<comment type="cofactor">
    <cofactor evidence="2">
        <name>Mg(2+)</name>
        <dbReference type="ChEBI" id="CHEBI:18420"/>
    </cofactor>
</comment>
<dbReference type="InterPro" id="IPR000086">
    <property type="entry name" value="NUDIX_hydrolase_dom"/>
</dbReference>
<keyword evidence="3" id="KW-0479">Metal-binding</keyword>
<name>A0A081BD13_9HYPH</name>
<evidence type="ECO:0000256" key="5">
    <source>
        <dbReference type="ARBA" id="ARBA00022842"/>
    </source>
</evidence>
<evidence type="ECO:0000256" key="3">
    <source>
        <dbReference type="ARBA" id="ARBA00022723"/>
    </source>
</evidence>
<keyword evidence="6" id="KW-0464">Manganese</keyword>
<dbReference type="AlphaFoldDB" id="A0A081BD13"/>